<dbReference type="InterPro" id="IPR002100">
    <property type="entry name" value="TF_MADSbox"/>
</dbReference>
<sequence length="494" mass="53447">MGRRKIEIQPIAHERNRSVTFLKRKNGLFKKAYELGVLCSVDVAVIIFEERPGHHVKLYQYCSGDVQDVVQRHIRYDGEKDTRSPNDFANNANNAKADDAADAEEDDVDDDEHDSRSTVKKPSNPKLKQDYNNNGKVVVPPTPTDSSLDVGDYGLHGSHRHVALPAPPMHHHSQLPSAPTAPSLPVSTERHSSSRLPLSTNGSATKLSGDEALLNGYMPSPTSASSPGYRHNGQPPSYTPYLGSPASSLLGSSFDFPSSSSTSRGGYAPISRDSLYSQRSSTYPPLHGHDPQGQLQSLYQQQQQPHHPSIRHSLGQLNHSNLSQSQPQANDMFPPLLDSGDDHAHHPTHHRPLSSSSQPSHFATLDWPTHGPATATPPQEGSHQEPTTGQPPNNTSWLDFLSQGSSNSGHPLHLSLPSAERDYTNVTSGMSRAEREVGMGGGVGGGGLSMSPTSASRKRPRTDSGVEEVKRHSPSEAGVSLSTTVGMRKKEEGH</sequence>
<feature type="compositionally biased region" description="Basic and acidic residues" evidence="6">
    <location>
        <begin position="461"/>
        <end position="474"/>
    </location>
</feature>
<dbReference type="Pfam" id="PF00319">
    <property type="entry name" value="SRF-TF"/>
    <property type="match status" value="1"/>
</dbReference>
<dbReference type="STRING" id="765257.A0A0C9ZR77"/>
<evidence type="ECO:0000259" key="7">
    <source>
        <dbReference type="PROSITE" id="PS50066"/>
    </source>
</evidence>
<dbReference type="EMBL" id="KN833742">
    <property type="protein sequence ID" value="KIK22233.1"/>
    <property type="molecule type" value="Genomic_DNA"/>
</dbReference>
<dbReference type="OrthoDB" id="1898716at2759"/>
<evidence type="ECO:0000313" key="9">
    <source>
        <dbReference type="Proteomes" id="UP000054018"/>
    </source>
</evidence>
<dbReference type="GO" id="GO:0000978">
    <property type="term" value="F:RNA polymerase II cis-regulatory region sequence-specific DNA binding"/>
    <property type="evidence" value="ECO:0007669"/>
    <property type="project" value="TreeGrafter"/>
</dbReference>
<comment type="subcellular location">
    <subcellularLocation>
        <location evidence="1">Nucleus</location>
    </subcellularLocation>
</comment>
<keyword evidence="2" id="KW-0805">Transcription regulation</keyword>
<protein>
    <recommendedName>
        <fullName evidence="7">MADS-box domain-containing protein</fullName>
    </recommendedName>
</protein>
<accession>A0A0C9ZR77</accession>
<feature type="compositionally biased region" description="Polar residues" evidence="6">
    <location>
        <begin position="376"/>
        <end position="409"/>
    </location>
</feature>
<dbReference type="GO" id="GO:0000981">
    <property type="term" value="F:DNA-binding transcription factor activity, RNA polymerase II-specific"/>
    <property type="evidence" value="ECO:0007669"/>
    <property type="project" value="TreeGrafter"/>
</dbReference>
<dbReference type="PRINTS" id="PR00404">
    <property type="entry name" value="MADSDOMAIN"/>
</dbReference>
<reference evidence="9" key="2">
    <citation type="submission" date="2015-01" db="EMBL/GenBank/DDBJ databases">
        <title>Evolutionary Origins and Diversification of the Mycorrhizal Mutualists.</title>
        <authorList>
            <consortium name="DOE Joint Genome Institute"/>
            <consortium name="Mycorrhizal Genomics Consortium"/>
            <person name="Kohler A."/>
            <person name="Kuo A."/>
            <person name="Nagy L.G."/>
            <person name="Floudas D."/>
            <person name="Copeland A."/>
            <person name="Barry K.W."/>
            <person name="Cichocki N."/>
            <person name="Veneault-Fourrey C."/>
            <person name="LaButti K."/>
            <person name="Lindquist E.A."/>
            <person name="Lipzen A."/>
            <person name="Lundell T."/>
            <person name="Morin E."/>
            <person name="Murat C."/>
            <person name="Riley R."/>
            <person name="Ohm R."/>
            <person name="Sun H."/>
            <person name="Tunlid A."/>
            <person name="Henrissat B."/>
            <person name="Grigoriev I.V."/>
            <person name="Hibbett D.S."/>
            <person name="Martin F."/>
        </authorList>
    </citation>
    <scope>NUCLEOTIDE SEQUENCE [LARGE SCALE GENOMIC DNA]</scope>
    <source>
        <strain evidence="9">441</strain>
    </source>
</reference>
<feature type="compositionally biased region" description="Acidic residues" evidence="6">
    <location>
        <begin position="100"/>
        <end position="112"/>
    </location>
</feature>
<feature type="compositionally biased region" description="Low complexity" evidence="6">
    <location>
        <begin position="86"/>
        <end position="95"/>
    </location>
</feature>
<feature type="compositionally biased region" description="Polar residues" evidence="6">
    <location>
        <begin position="320"/>
        <end position="329"/>
    </location>
</feature>
<feature type="compositionally biased region" description="Gly residues" evidence="6">
    <location>
        <begin position="438"/>
        <end position="448"/>
    </location>
</feature>
<gene>
    <name evidence="8" type="ORF">PISMIDRAFT_680570</name>
</gene>
<evidence type="ECO:0000256" key="2">
    <source>
        <dbReference type="ARBA" id="ARBA00023015"/>
    </source>
</evidence>
<dbReference type="Gene3D" id="3.40.1810.10">
    <property type="entry name" value="Transcription factor, MADS-box"/>
    <property type="match status" value="1"/>
</dbReference>
<evidence type="ECO:0000256" key="4">
    <source>
        <dbReference type="ARBA" id="ARBA00023163"/>
    </source>
</evidence>
<keyword evidence="5" id="KW-0539">Nucleus</keyword>
<reference evidence="8 9" key="1">
    <citation type="submission" date="2014-04" db="EMBL/GenBank/DDBJ databases">
        <authorList>
            <consortium name="DOE Joint Genome Institute"/>
            <person name="Kuo A."/>
            <person name="Kohler A."/>
            <person name="Costa M.D."/>
            <person name="Nagy L.G."/>
            <person name="Floudas D."/>
            <person name="Copeland A."/>
            <person name="Barry K.W."/>
            <person name="Cichocki N."/>
            <person name="Veneault-Fourrey C."/>
            <person name="LaButti K."/>
            <person name="Lindquist E.A."/>
            <person name="Lipzen A."/>
            <person name="Lundell T."/>
            <person name="Morin E."/>
            <person name="Murat C."/>
            <person name="Sun H."/>
            <person name="Tunlid A."/>
            <person name="Henrissat B."/>
            <person name="Grigoriev I.V."/>
            <person name="Hibbett D.S."/>
            <person name="Martin F."/>
            <person name="Nordberg H.P."/>
            <person name="Cantor M.N."/>
            <person name="Hua S.X."/>
        </authorList>
    </citation>
    <scope>NUCLEOTIDE SEQUENCE [LARGE SCALE GENOMIC DNA]</scope>
    <source>
        <strain evidence="8 9">441</strain>
    </source>
</reference>
<keyword evidence="4" id="KW-0804">Transcription</keyword>
<proteinExistence type="predicted"/>
<dbReference type="GO" id="GO:0046983">
    <property type="term" value="F:protein dimerization activity"/>
    <property type="evidence" value="ECO:0007669"/>
    <property type="project" value="InterPro"/>
</dbReference>
<dbReference type="AlphaFoldDB" id="A0A0C9ZR77"/>
<dbReference type="GO" id="GO:0045944">
    <property type="term" value="P:positive regulation of transcription by RNA polymerase II"/>
    <property type="evidence" value="ECO:0007669"/>
    <property type="project" value="TreeGrafter"/>
</dbReference>
<dbReference type="HOGENOM" id="CLU_040317_0_0_1"/>
<dbReference type="InterPro" id="IPR036879">
    <property type="entry name" value="TF_MADSbox_sf"/>
</dbReference>
<keyword evidence="9" id="KW-1185">Reference proteome</keyword>
<feature type="region of interest" description="Disordered" evidence="6">
    <location>
        <begin position="320"/>
        <end position="418"/>
    </location>
</feature>
<dbReference type="Proteomes" id="UP000054018">
    <property type="component" value="Unassembled WGS sequence"/>
</dbReference>
<feature type="domain" description="MADS-box" evidence="7">
    <location>
        <begin position="1"/>
        <end position="51"/>
    </location>
</feature>
<name>A0A0C9ZR77_9AGAM</name>
<feature type="compositionally biased region" description="Polar residues" evidence="6">
    <location>
        <begin position="194"/>
        <end position="206"/>
    </location>
</feature>
<dbReference type="GO" id="GO:0005634">
    <property type="term" value="C:nucleus"/>
    <property type="evidence" value="ECO:0007669"/>
    <property type="project" value="UniProtKB-SubCell"/>
</dbReference>
<evidence type="ECO:0000256" key="6">
    <source>
        <dbReference type="SAM" id="MobiDB-lite"/>
    </source>
</evidence>
<dbReference type="PANTHER" id="PTHR11945">
    <property type="entry name" value="MADS BOX PROTEIN"/>
    <property type="match status" value="1"/>
</dbReference>
<evidence type="ECO:0000256" key="3">
    <source>
        <dbReference type="ARBA" id="ARBA00023125"/>
    </source>
</evidence>
<dbReference type="SMART" id="SM00432">
    <property type="entry name" value="MADS"/>
    <property type="match status" value="1"/>
</dbReference>
<keyword evidence="3" id="KW-0238">DNA-binding</keyword>
<evidence type="ECO:0000256" key="5">
    <source>
        <dbReference type="ARBA" id="ARBA00023242"/>
    </source>
</evidence>
<dbReference type="SUPFAM" id="SSF55455">
    <property type="entry name" value="SRF-like"/>
    <property type="match status" value="1"/>
</dbReference>
<organism evidence="8 9">
    <name type="scientific">Pisolithus microcarpus 441</name>
    <dbReference type="NCBI Taxonomy" id="765257"/>
    <lineage>
        <taxon>Eukaryota</taxon>
        <taxon>Fungi</taxon>
        <taxon>Dikarya</taxon>
        <taxon>Basidiomycota</taxon>
        <taxon>Agaricomycotina</taxon>
        <taxon>Agaricomycetes</taxon>
        <taxon>Agaricomycetidae</taxon>
        <taxon>Boletales</taxon>
        <taxon>Sclerodermatineae</taxon>
        <taxon>Pisolithaceae</taxon>
        <taxon>Pisolithus</taxon>
    </lineage>
</organism>
<evidence type="ECO:0000256" key="1">
    <source>
        <dbReference type="ARBA" id="ARBA00004123"/>
    </source>
</evidence>
<feature type="region of interest" description="Disordered" evidence="6">
    <location>
        <begin position="78"/>
        <end position="244"/>
    </location>
</feature>
<feature type="region of interest" description="Disordered" evidence="6">
    <location>
        <begin position="433"/>
        <end position="494"/>
    </location>
</feature>
<evidence type="ECO:0000313" key="8">
    <source>
        <dbReference type="EMBL" id="KIK22233.1"/>
    </source>
</evidence>
<dbReference type="PROSITE" id="PS50066">
    <property type="entry name" value="MADS_BOX_2"/>
    <property type="match status" value="1"/>
</dbReference>
<dbReference type="PANTHER" id="PTHR11945:SF534">
    <property type="entry name" value="MYOCYTE-SPECIFIC ENHANCER FACTOR 2"/>
    <property type="match status" value="1"/>
</dbReference>